<dbReference type="AlphaFoldDB" id="A0A564ZG06"/>
<sequence>MTNFSRGSLLIDFDAKATHLVHKISASIPQSAQFMAQPSPSFKQKSSSLCQL</sequence>
<name>A0A564ZG06_HYMDI</name>
<gene>
    <name evidence="1" type="ORF">WMSIL1_LOCUS14958</name>
</gene>
<proteinExistence type="predicted"/>
<protein>
    <submittedName>
        <fullName evidence="1">Uncharacterized protein</fullName>
    </submittedName>
</protein>
<dbReference type="Proteomes" id="UP000321570">
    <property type="component" value="Unassembled WGS sequence"/>
</dbReference>
<dbReference type="EMBL" id="CABIJS010000719">
    <property type="protein sequence ID" value="VUZ57694.1"/>
    <property type="molecule type" value="Genomic_DNA"/>
</dbReference>
<evidence type="ECO:0000313" key="1">
    <source>
        <dbReference type="EMBL" id="VUZ57694.1"/>
    </source>
</evidence>
<organism evidence="1 2">
    <name type="scientific">Hymenolepis diminuta</name>
    <name type="common">Rat tapeworm</name>
    <dbReference type="NCBI Taxonomy" id="6216"/>
    <lineage>
        <taxon>Eukaryota</taxon>
        <taxon>Metazoa</taxon>
        <taxon>Spiralia</taxon>
        <taxon>Lophotrochozoa</taxon>
        <taxon>Platyhelminthes</taxon>
        <taxon>Cestoda</taxon>
        <taxon>Eucestoda</taxon>
        <taxon>Cyclophyllidea</taxon>
        <taxon>Hymenolepididae</taxon>
        <taxon>Hymenolepis</taxon>
    </lineage>
</organism>
<reference evidence="1 2" key="1">
    <citation type="submission" date="2019-07" db="EMBL/GenBank/DDBJ databases">
        <authorList>
            <person name="Jastrzebski P J."/>
            <person name="Paukszto L."/>
            <person name="Jastrzebski P J."/>
        </authorList>
    </citation>
    <scope>NUCLEOTIDE SEQUENCE [LARGE SCALE GENOMIC DNA]</scope>
    <source>
        <strain evidence="1 2">WMS-il1</strain>
    </source>
</reference>
<evidence type="ECO:0000313" key="2">
    <source>
        <dbReference type="Proteomes" id="UP000321570"/>
    </source>
</evidence>
<accession>A0A564ZG06</accession>
<keyword evidence="2" id="KW-1185">Reference proteome</keyword>